<dbReference type="SFLD" id="SFLDF00027">
    <property type="entry name" value="p-type_atpase"/>
    <property type="match status" value="1"/>
</dbReference>
<feature type="transmembrane region" description="Helical" evidence="10">
    <location>
        <begin position="808"/>
        <end position="826"/>
    </location>
</feature>
<evidence type="ECO:0000256" key="8">
    <source>
        <dbReference type="ARBA" id="ARBA00023136"/>
    </source>
</evidence>
<feature type="domain" description="Cation-transporting P-type ATPase N-terminal" evidence="11">
    <location>
        <begin position="14"/>
        <end position="87"/>
    </location>
</feature>
<dbReference type="InterPro" id="IPR018303">
    <property type="entry name" value="ATPase_P-typ_P_site"/>
</dbReference>
<feature type="transmembrane region" description="Helical" evidence="10">
    <location>
        <begin position="281"/>
        <end position="305"/>
    </location>
</feature>
<dbReference type="Gene3D" id="3.40.1110.10">
    <property type="entry name" value="Calcium-transporting ATPase, cytoplasmic domain N"/>
    <property type="match status" value="2"/>
</dbReference>
<evidence type="ECO:0000313" key="13">
    <source>
        <dbReference type="Proteomes" id="UP001169027"/>
    </source>
</evidence>
<reference evidence="12" key="1">
    <citation type="submission" date="2023-06" db="EMBL/GenBank/DDBJ databases">
        <authorList>
            <person name="Jiang Y."/>
            <person name="Liu Q."/>
        </authorList>
    </citation>
    <scope>NUCLEOTIDE SEQUENCE</scope>
    <source>
        <strain evidence="12">CGMCC 1.12090</strain>
    </source>
</reference>
<dbReference type="SUPFAM" id="SSF81665">
    <property type="entry name" value="Calcium ATPase, transmembrane domain M"/>
    <property type="match status" value="1"/>
</dbReference>
<dbReference type="InterPro" id="IPR044492">
    <property type="entry name" value="P_typ_ATPase_HD_dom"/>
</dbReference>
<dbReference type="SUPFAM" id="SSF81653">
    <property type="entry name" value="Calcium ATPase, transduction domain A"/>
    <property type="match status" value="1"/>
</dbReference>
<keyword evidence="5" id="KW-0067">ATP-binding</keyword>
<feature type="transmembrane region" description="Helical" evidence="10">
    <location>
        <begin position="770"/>
        <end position="787"/>
    </location>
</feature>
<dbReference type="Gene3D" id="1.20.1110.10">
    <property type="entry name" value="Calcium-transporting ATPase, transmembrane domain"/>
    <property type="match status" value="2"/>
</dbReference>
<dbReference type="SUPFAM" id="SSF56784">
    <property type="entry name" value="HAD-like"/>
    <property type="match status" value="1"/>
</dbReference>
<proteinExistence type="inferred from homology"/>
<dbReference type="InterPro" id="IPR023298">
    <property type="entry name" value="ATPase_P-typ_TM_dom_sf"/>
</dbReference>
<evidence type="ECO:0000259" key="11">
    <source>
        <dbReference type="SMART" id="SM00831"/>
    </source>
</evidence>
<protein>
    <submittedName>
        <fullName evidence="12">Cation-translocating P-type ATPase</fullName>
    </submittedName>
</protein>
<dbReference type="SFLD" id="SFLDS00003">
    <property type="entry name" value="Haloacid_Dehalogenase"/>
    <property type="match status" value="1"/>
</dbReference>
<dbReference type="Gene3D" id="2.70.150.10">
    <property type="entry name" value="Calcium-transporting ATPase, cytoplasmic transduction domain A"/>
    <property type="match status" value="1"/>
</dbReference>
<feature type="transmembrane region" description="Helical" evidence="10">
    <location>
        <begin position="91"/>
        <end position="107"/>
    </location>
</feature>
<dbReference type="InterPro" id="IPR008250">
    <property type="entry name" value="ATPase_P-typ_transduc_dom_A_sf"/>
</dbReference>
<dbReference type="InterPro" id="IPR050510">
    <property type="entry name" value="Cation_transp_ATPase_P-type"/>
</dbReference>
<dbReference type="InterPro" id="IPR023214">
    <property type="entry name" value="HAD_sf"/>
</dbReference>
<dbReference type="Pfam" id="PF00122">
    <property type="entry name" value="E1-E2_ATPase"/>
    <property type="match status" value="1"/>
</dbReference>
<sequence>MAQAGPGPRGAGGAGGSMNRDPPASATSSIAGGLGEDEAARRLQRDGPNELPASRPRSVLRLAREVASEPMFLLLVACGAIYMLIGDAQEALMLLGFVFVVMGISFFQQRRSERALDALRDLSSPQALVFRDAMERRIAARELVVGDVVLLAEGDRVPADMDLVEASNLAIDESLLTGESMPAAKEAALSGPAADTARAFSGTLVTRGVGRGRVTATGGRSALGRIGESLAGIAVESTPIQQETRRVVKQVAAVGLALAGVLAVAYGATRGDWLHGVLAGLTFAMAILPEELPVILTLFLGLGAWRLAREQVLARSIPAIERLGATTVLCVDKTGTLTANRMTVQRLWSEEAVYDRSASAGHLLQEELHGLLEYAVLASHRRAFDPMESAIAAAGQQLLAGTEHLHAEWTLIDDYPLSREMLAMSRVWQSPDRRDRLIAAKGAPEAIVDLCHMESPQAASVAAQVRSMARDGLRVLGVAQATFGAESLPELQHDFEFRFLGLVGLEDPVRPDVPRAIAECREAGIRVVMMTGDHSATAISVARQAGLSVDAPVITGIELAALSDAQLQARLDGTNIFSRVQPDQKLRLVRAFGARGDVVGMTGDGVNDAPALKAADIGVAMGARGTEVARQAAALVLMNDDFASLVTAVRYGRRVFANLRNAIVFVVAAHVPIVGLSVIPVLLGWPMLLMPVHILFLQLIIDPACSVVFEAQPLESDAMKTPPRRADQRLFDGVVLIRGLWQGIGLLALLLGVYAGTRYVASTEVDRDDLARTLTFVVLVLSNLALIQTNRSWGRSAGSGNPESNRQFAWIAMGTIMLLGSVLAVPEISRLFSFAQPSLLLLLAALGASTLAWLWFECVKWGLHQRLWRVG</sequence>
<organism evidence="12 13">
    <name type="scientific">Variovorax ginsengisoli</name>
    <dbReference type="NCBI Taxonomy" id="363844"/>
    <lineage>
        <taxon>Bacteria</taxon>
        <taxon>Pseudomonadati</taxon>
        <taxon>Pseudomonadota</taxon>
        <taxon>Betaproteobacteria</taxon>
        <taxon>Burkholderiales</taxon>
        <taxon>Comamonadaceae</taxon>
        <taxon>Variovorax</taxon>
    </lineage>
</organism>
<dbReference type="Proteomes" id="UP001169027">
    <property type="component" value="Unassembled WGS sequence"/>
</dbReference>
<dbReference type="PANTHER" id="PTHR43294:SF20">
    <property type="entry name" value="P-TYPE ATPASE"/>
    <property type="match status" value="1"/>
</dbReference>
<dbReference type="InterPro" id="IPR059000">
    <property type="entry name" value="ATPase_P-type_domA"/>
</dbReference>
<feature type="transmembrane region" description="Helical" evidence="10">
    <location>
        <begin position="688"/>
        <end position="709"/>
    </location>
</feature>
<evidence type="ECO:0000313" key="12">
    <source>
        <dbReference type="EMBL" id="MDO1537838.1"/>
    </source>
</evidence>
<comment type="caution">
    <text evidence="12">The sequence shown here is derived from an EMBL/GenBank/DDBJ whole genome shotgun (WGS) entry which is preliminary data.</text>
</comment>
<dbReference type="Pfam" id="PF00690">
    <property type="entry name" value="Cation_ATPase_N"/>
    <property type="match status" value="1"/>
</dbReference>
<evidence type="ECO:0000256" key="4">
    <source>
        <dbReference type="ARBA" id="ARBA00022741"/>
    </source>
</evidence>
<feature type="transmembrane region" description="Helical" evidence="10">
    <location>
        <begin position="838"/>
        <end position="856"/>
    </location>
</feature>
<evidence type="ECO:0000256" key="2">
    <source>
        <dbReference type="ARBA" id="ARBA00005675"/>
    </source>
</evidence>
<dbReference type="InterPro" id="IPR001757">
    <property type="entry name" value="P_typ_ATPase"/>
</dbReference>
<comment type="subcellular location">
    <subcellularLocation>
        <location evidence="1">Membrane</location>
        <topology evidence="1">Multi-pass membrane protein</topology>
    </subcellularLocation>
</comment>
<evidence type="ECO:0000256" key="3">
    <source>
        <dbReference type="ARBA" id="ARBA00022692"/>
    </source>
</evidence>
<dbReference type="InterPro" id="IPR004014">
    <property type="entry name" value="ATPase_P-typ_cation-transptr_N"/>
</dbReference>
<keyword evidence="3 10" id="KW-0812">Transmembrane</keyword>
<dbReference type="Pfam" id="PF00702">
    <property type="entry name" value="Hydrolase"/>
    <property type="match status" value="1"/>
</dbReference>
<dbReference type="SFLD" id="SFLDG00002">
    <property type="entry name" value="C1.7:_P-type_atpase_like"/>
    <property type="match status" value="1"/>
</dbReference>
<dbReference type="NCBIfam" id="TIGR01494">
    <property type="entry name" value="ATPase_P-type"/>
    <property type="match status" value="2"/>
</dbReference>
<name>A0ABT8SFY0_9BURK</name>
<dbReference type="PROSITE" id="PS00154">
    <property type="entry name" value="ATPASE_E1_E2"/>
    <property type="match status" value="1"/>
</dbReference>
<keyword evidence="13" id="KW-1185">Reference proteome</keyword>
<keyword evidence="7 10" id="KW-1133">Transmembrane helix</keyword>
<accession>A0ABT8SFY0</accession>
<evidence type="ECO:0000256" key="1">
    <source>
        <dbReference type="ARBA" id="ARBA00004141"/>
    </source>
</evidence>
<evidence type="ECO:0000256" key="7">
    <source>
        <dbReference type="ARBA" id="ARBA00022989"/>
    </source>
</evidence>
<dbReference type="PRINTS" id="PR00120">
    <property type="entry name" value="HATPASE"/>
</dbReference>
<keyword evidence="4" id="KW-0547">Nucleotide-binding</keyword>
<feature type="region of interest" description="Disordered" evidence="9">
    <location>
        <begin position="1"/>
        <end position="40"/>
    </location>
</feature>
<feature type="transmembrane region" description="Helical" evidence="10">
    <location>
        <begin position="66"/>
        <end position="85"/>
    </location>
</feature>
<keyword evidence="6" id="KW-1278">Translocase</keyword>
<comment type="similarity">
    <text evidence="2">Belongs to the cation transport ATPase (P-type) (TC 3.A.3) family. Type IIA subfamily.</text>
</comment>
<gene>
    <name evidence="12" type="ORF">Q2T77_36965</name>
</gene>
<keyword evidence="8 10" id="KW-0472">Membrane</keyword>
<dbReference type="SMART" id="SM00831">
    <property type="entry name" value="Cation_ATPase_N"/>
    <property type="match status" value="1"/>
</dbReference>
<dbReference type="Pfam" id="PF00689">
    <property type="entry name" value="Cation_ATPase_C"/>
    <property type="match status" value="1"/>
</dbReference>
<feature type="transmembrane region" description="Helical" evidence="10">
    <location>
        <begin position="662"/>
        <end position="682"/>
    </location>
</feature>
<dbReference type="InterPro" id="IPR036412">
    <property type="entry name" value="HAD-like_sf"/>
</dbReference>
<dbReference type="EMBL" id="JAUKVY010000050">
    <property type="protein sequence ID" value="MDO1537838.1"/>
    <property type="molecule type" value="Genomic_DNA"/>
</dbReference>
<feature type="transmembrane region" description="Helical" evidence="10">
    <location>
        <begin position="730"/>
        <end position="755"/>
    </location>
</feature>
<dbReference type="InterPro" id="IPR023299">
    <property type="entry name" value="ATPase_P-typ_cyto_dom_N"/>
</dbReference>
<dbReference type="InterPro" id="IPR006068">
    <property type="entry name" value="ATPase_P-typ_cation-transptr_C"/>
</dbReference>
<feature type="compositionally biased region" description="Gly residues" evidence="9">
    <location>
        <begin position="7"/>
        <end position="16"/>
    </location>
</feature>
<evidence type="ECO:0000256" key="6">
    <source>
        <dbReference type="ARBA" id="ARBA00022967"/>
    </source>
</evidence>
<evidence type="ECO:0000256" key="10">
    <source>
        <dbReference type="SAM" id="Phobius"/>
    </source>
</evidence>
<dbReference type="RefSeq" id="WP_301816262.1">
    <property type="nucleotide sequence ID" value="NZ_JAUJZH010000050.1"/>
</dbReference>
<dbReference type="PRINTS" id="PR00119">
    <property type="entry name" value="CATATPASE"/>
</dbReference>
<dbReference type="Gene3D" id="3.40.50.1000">
    <property type="entry name" value="HAD superfamily/HAD-like"/>
    <property type="match status" value="2"/>
</dbReference>
<evidence type="ECO:0000256" key="5">
    <source>
        <dbReference type="ARBA" id="ARBA00022840"/>
    </source>
</evidence>
<dbReference type="PANTHER" id="PTHR43294">
    <property type="entry name" value="SODIUM/POTASSIUM-TRANSPORTING ATPASE SUBUNIT ALPHA"/>
    <property type="match status" value="1"/>
</dbReference>
<feature type="transmembrane region" description="Helical" evidence="10">
    <location>
        <begin position="251"/>
        <end position="269"/>
    </location>
</feature>
<evidence type="ECO:0000256" key="9">
    <source>
        <dbReference type="SAM" id="MobiDB-lite"/>
    </source>
</evidence>